<name>A0ABD1QYJ6_9LAMI</name>
<evidence type="ECO:0000313" key="7">
    <source>
        <dbReference type="Proteomes" id="UP001604336"/>
    </source>
</evidence>
<sequence>MDSESLAASKANAPRKVKFAPKAPPKKEQKPVLPKVEKIENDIDAARAQDLLRRFNESSMKAKPKFERKVGHTQIAFGYGGSSTSLKSYGPANRINRKPGSSSDGGGVEQRVEKEYKEPWNYYSYYPLQLPLRRPYSGNPELLDKEEFEDDSTRSIDDEYATNPSLKLGLMEENLEDSMFFVQLPTAMPMTKPCNNAEGREQGSNTNPVKGAKPSQKPCGMEALPAGFMGKMLVYRSGAVKLKLGDTLYDVSAGLDCVFAHDVVALNTEEKHCCSVGELNNRVVITPDVDSILDSMSDL</sequence>
<organism evidence="6 7">
    <name type="scientific">Abeliophyllum distichum</name>
    <dbReference type="NCBI Taxonomy" id="126358"/>
    <lineage>
        <taxon>Eukaryota</taxon>
        <taxon>Viridiplantae</taxon>
        <taxon>Streptophyta</taxon>
        <taxon>Embryophyta</taxon>
        <taxon>Tracheophyta</taxon>
        <taxon>Spermatophyta</taxon>
        <taxon>Magnoliopsida</taxon>
        <taxon>eudicotyledons</taxon>
        <taxon>Gunneridae</taxon>
        <taxon>Pentapetalae</taxon>
        <taxon>asterids</taxon>
        <taxon>lamiids</taxon>
        <taxon>Lamiales</taxon>
        <taxon>Oleaceae</taxon>
        <taxon>Forsythieae</taxon>
        <taxon>Abeliophyllum</taxon>
    </lineage>
</organism>
<dbReference type="InterPro" id="IPR007811">
    <property type="entry name" value="RPC4"/>
</dbReference>
<dbReference type="EMBL" id="JBFOLK010000010">
    <property type="protein sequence ID" value="KAL2480356.1"/>
    <property type="molecule type" value="Genomic_DNA"/>
</dbReference>
<evidence type="ECO:0000313" key="6">
    <source>
        <dbReference type="EMBL" id="KAL2480356.1"/>
    </source>
</evidence>
<protein>
    <submittedName>
        <fullName evidence="6">RNA polymerase III RPC4</fullName>
    </submittedName>
</protein>
<dbReference type="PANTHER" id="PTHR13408">
    <property type="entry name" value="DNA-DIRECTED RNA POLYMERASE III"/>
    <property type="match status" value="1"/>
</dbReference>
<keyword evidence="3" id="KW-0804">Transcription</keyword>
<dbReference type="GO" id="GO:0005634">
    <property type="term" value="C:nucleus"/>
    <property type="evidence" value="ECO:0007669"/>
    <property type="project" value="UniProtKB-SubCell"/>
</dbReference>
<dbReference type="Pfam" id="PF05132">
    <property type="entry name" value="RNA_pol_Rpc4"/>
    <property type="match status" value="1"/>
</dbReference>
<evidence type="ECO:0000256" key="3">
    <source>
        <dbReference type="ARBA" id="ARBA00023163"/>
    </source>
</evidence>
<reference evidence="7" key="1">
    <citation type="submission" date="2024-07" db="EMBL/GenBank/DDBJ databases">
        <title>Two chromosome-level genome assemblies of Korean endemic species Abeliophyllum distichum and Forsythia ovata (Oleaceae).</title>
        <authorList>
            <person name="Jang H."/>
        </authorList>
    </citation>
    <scope>NUCLEOTIDE SEQUENCE [LARGE SCALE GENOMIC DNA]</scope>
</reference>
<comment type="caution">
    <text evidence="6">The sequence shown here is derived from an EMBL/GenBank/DDBJ whole genome shotgun (WGS) entry which is preliminary data.</text>
</comment>
<keyword evidence="4" id="KW-0539">Nucleus</keyword>
<dbReference type="PANTHER" id="PTHR13408:SF0">
    <property type="entry name" value="DNA-DIRECTED RNA POLYMERASE III SUBUNIT RPC4"/>
    <property type="match status" value="1"/>
</dbReference>
<evidence type="ECO:0000256" key="5">
    <source>
        <dbReference type="SAM" id="MobiDB-lite"/>
    </source>
</evidence>
<dbReference type="Proteomes" id="UP001604336">
    <property type="component" value="Unassembled WGS sequence"/>
</dbReference>
<evidence type="ECO:0000256" key="2">
    <source>
        <dbReference type="ARBA" id="ARBA00022478"/>
    </source>
</evidence>
<feature type="region of interest" description="Disordered" evidence="5">
    <location>
        <begin position="196"/>
        <end position="218"/>
    </location>
</feature>
<feature type="region of interest" description="Disordered" evidence="5">
    <location>
        <begin position="1"/>
        <end position="34"/>
    </location>
</feature>
<dbReference type="AlphaFoldDB" id="A0ABD1QYJ6"/>
<keyword evidence="7" id="KW-1185">Reference proteome</keyword>
<dbReference type="GO" id="GO:0000428">
    <property type="term" value="C:DNA-directed RNA polymerase complex"/>
    <property type="evidence" value="ECO:0007669"/>
    <property type="project" value="UniProtKB-KW"/>
</dbReference>
<accession>A0ABD1QYJ6</accession>
<gene>
    <name evidence="6" type="ORF">Adt_33322</name>
</gene>
<evidence type="ECO:0000256" key="4">
    <source>
        <dbReference type="ARBA" id="ARBA00023242"/>
    </source>
</evidence>
<proteinExistence type="predicted"/>
<comment type="subcellular location">
    <subcellularLocation>
        <location evidence="1">Nucleus</location>
    </subcellularLocation>
</comment>
<evidence type="ECO:0000256" key="1">
    <source>
        <dbReference type="ARBA" id="ARBA00004123"/>
    </source>
</evidence>
<keyword evidence="2" id="KW-0240">DNA-directed RNA polymerase</keyword>
<feature type="compositionally biased region" description="Basic and acidic residues" evidence="5">
    <location>
        <begin position="25"/>
        <end position="34"/>
    </location>
</feature>